<evidence type="ECO:0000256" key="3">
    <source>
        <dbReference type="SAM" id="SignalP"/>
    </source>
</evidence>
<keyword evidence="2" id="KW-0812">Transmembrane</keyword>
<dbReference type="Proteomes" id="UP000664521">
    <property type="component" value="Unassembled WGS sequence"/>
</dbReference>
<dbReference type="AlphaFoldDB" id="A0A8H3IZ51"/>
<evidence type="ECO:0000313" key="4">
    <source>
        <dbReference type="EMBL" id="CAF9934314.1"/>
    </source>
</evidence>
<feature type="region of interest" description="Disordered" evidence="1">
    <location>
        <begin position="181"/>
        <end position="201"/>
    </location>
</feature>
<dbReference type="OrthoDB" id="5367491at2759"/>
<feature type="transmembrane region" description="Helical" evidence="2">
    <location>
        <begin position="66"/>
        <end position="83"/>
    </location>
</feature>
<sequence length="338" mass="37201">MALVLELLFAVLLLLHLGLVSAFSISIPQPIPNSYNGSKSISAHSNSLSLYFPIPPTGFRVTHHRYPALLLTTAEIYLWLFTFQSALATHHARELSIHILFFGLPIFSATIQVIAADPLLTYGEVIWGLYETGAEISRSGGHGMPDRMPAIGTSMYMSTLGLVGFISIKPNPVPGTWGGLLPAGNMSQEKTPSTASEKRSRKAASRVRAWAAGDARSTEDPDLVLHYHFDGRKLAPRQMMTAFLRTMTFCSEHHDDELGAEMVAFSADGFVRLRLEGVQAGGPGPYLLSWGMARLALRTLWAQVVMGFHGRYPVNPRWEAFSFFLEYRGVMIGEGYIG</sequence>
<feature type="chain" id="PRO_5034949357" evidence="3">
    <location>
        <begin position="23"/>
        <end position="338"/>
    </location>
</feature>
<keyword evidence="2" id="KW-0472">Membrane</keyword>
<evidence type="ECO:0000313" key="5">
    <source>
        <dbReference type="Proteomes" id="UP000664521"/>
    </source>
</evidence>
<keyword evidence="5" id="KW-1185">Reference proteome</keyword>
<reference evidence="4" key="1">
    <citation type="submission" date="2021-03" db="EMBL/GenBank/DDBJ databases">
        <authorList>
            <person name="Tagirdzhanova G."/>
        </authorList>
    </citation>
    <scope>NUCLEOTIDE SEQUENCE</scope>
</reference>
<name>A0A8H3IZ51_9LECA</name>
<keyword evidence="2" id="KW-1133">Transmembrane helix</keyword>
<organism evidence="4 5">
    <name type="scientific">Heterodermia speciosa</name>
    <dbReference type="NCBI Taxonomy" id="116794"/>
    <lineage>
        <taxon>Eukaryota</taxon>
        <taxon>Fungi</taxon>
        <taxon>Dikarya</taxon>
        <taxon>Ascomycota</taxon>
        <taxon>Pezizomycotina</taxon>
        <taxon>Lecanoromycetes</taxon>
        <taxon>OSLEUM clade</taxon>
        <taxon>Lecanoromycetidae</taxon>
        <taxon>Caliciales</taxon>
        <taxon>Physciaceae</taxon>
        <taxon>Heterodermia</taxon>
    </lineage>
</organism>
<evidence type="ECO:0000256" key="1">
    <source>
        <dbReference type="SAM" id="MobiDB-lite"/>
    </source>
</evidence>
<comment type="caution">
    <text evidence="4">The sequence shown here is derived from an EMBL/GenBank/DDBJ whole genome shotgun (WGS) entry which is preliminary data.</text>
</comment>
<dbReference type="EMBL" id="CAJPDS010000074">
    <property type="protein sequence ID" value="CAF9934314.1"/>
    <property type="molecule type" value="Genomic_DNA"/>
</dbReference>
<feature type="signal peptide" evidence="3">
    <location>
        <begin position="1"/>
        <end position="22"/>
    </location>
</feature>
<proteinExistence type="predicted"/>
<accession>A0A8H3IZ51</accession>
<evidence type="ECO:0000256" key="2">
    <source>
        <dbReference type="SAM" id="Phobius"/>
    </source>
</evidence>
<protein>
    <submittedName>
        <fullName evidence="4">Uncharacterized protein</fullName>
    </submittedName>
</protein>
<gene>
    <name evidence="4" type="ORF">HETSPECPRED_009169</name>
</gene>
<keyword evidence="3" id="KW-0732">Signal</keyword>
<feature type="transmembrane region" description="Helical" evidence="2">
    <location>
        <begin position="95"/>
        <end position="115"/>
    </location>
</feature>